<dbReference type="AlphaFoldDB" id="A0A0K9NR42"/>
<dbReference type="Gene3D" id="3.30.70.2890">
    <property type="entry name" value="XS domain"/>
    <property type="match status" value="1"/>
</dbReference>
<dbReference type="InterPro" id="IPR005379">
    <property type="entry name" value="FDM1-5/IDN2_XH"/>
</dbReference>
<evidence type="ECO:0000313" key="8">
    <source>
        <dbReference type="EMBL" id="KMZ59226.1"/>
    </source>
</evidence>
<keyword evidence="1 3" id="KW-0175">Coiled coil</keyword>
<dbReference type="OrthoDB" id="1892195at2759"/>
<keyword evidence="9" id="KW-1185">Reference proteome</keyword>
<dbReference type="Proteomes" id="UP000036987">
    <property type="component" value="Unassembled WGS sequence"/>
</dbReference>
<feature type="region of interest" description="Disordered" evidence="4">
    <location>
        <begin position="96"/>
        <end position="127"/>
    </location>
</feature>
<proteinExistence type="predicted"/>
<dbReference type="STRING" id="29655.A0A0K9NR42"/>
<dbReference type="OMA" id="FEMAFEA"/>
<accession>A0A0K9NR42</accession>
<sequence length="629" mass="72621">MDIDTNLVASDSMDEDENLVKSENQSPTSETYLLLKTGKLSIQNPDGSFRCPFCPNRKKQDYQYNEILNHATGVEASPARSIIDSSSHRALATFLRTDVPKPLTTKEQDKNPNSDADDSCNTDDPERDDRFVYPWTGVIGNLPVTVDLTTGRRVGESGSRLKEEFSRFNPVRVRPVWNFLGHSGTAVVEFTQDWKGFRDAMLFHRFFKVRGFGRKEWEKKNRGVKDMFGWIARAEDFNSDEPIGHQMRKNRELTTIAEVSAGAVRKRDVLVEKLEAKIEEKDRYVEELKVKYGENNLYYGKLVEERTKILDKYNEDVLKMRKRASDHSRVVVSDNAKLKADLEAKRKELDTLVSENKKRTSSNSHDLESQMTALRNATLEQEKNDGCVKKLLKTQKMEKEAAFHKLLEMEKQLDARQKLELEIQQLEDKLQVMTHMNGEKDKIFEFNEELKQKIEEMESVDAMNQALLIKENLAKEELEGARKILIKALLVMLKGAVNPKIQIKMMGELDKKAFEVACKQRFPKEEHGKIEKIYSTWQENIKNVEWNPYKNVILDGQAQEVIDEDDEQLKGLKNDLGDEAYKLACRSLLEMKDSGNRDVVPEFWSKDGRKATMSEAIRFFIGKWKSKKQ</sequence>
<protein>
    <submittedName>
        <fullName evidence="8">XH/XS domain-containing protein</fullName>
    </submittedName>
</protein>
<feature type="compositionally biased region" description="Acidic residues" evidence="4">
    <location>
        <begin position="115"/>
        <end position="126"/>
    </location>
</feature>
<evidence type="ECO:0000256" key="2">
    <source>
        <dbReference type="ARBA" id="ARBA00023158"/>
    </source>
</evidence>
<feature type="domain" description="Factor of DNA methylation 1-5/IDN2" evidence="6">
    <location>
        <begin position="504"/>
        <end position="628"/>
    </location>
</feature>
<dbReference type="EMBL" id="LFYR01001803">
    <property type="protein sequence ID" value="KMZ59226.1"/>
    <property type="molecule type" value="Genomic_DNA"/>
</dbReference>
<evidence type="ECO:0000256" key="1">
    <source>
        <dbReference type="ARBA" id="ARBA00023054"/>
    </source>
</evidence>
<dbReference type="InterPro" id="IPR005380">
    <property type="entry name" value="XS_domain"/>
</dbReference>
<gene>
    <name evidence="8" type="ORF">ZOSMA_6G01590</name>
</gene>
<dbReference type="CDD" id="cd12266">
    <property type="entry name" value="RRM_like_XS"/>
    <property type="match status" value="1"/>
</dbReference>
<evidence type="ECO:0000256" key="4">
    <source>
        <dbReference type="SAM" id="MobiDB-lite"/>
    </source>
</evidence>
<dbReference type="PANTHER" id="PTHR21596:SF3">
    <property type="entry name" value="FACTOR OF DNA METHYLATION 1-RELATED"/>
    <property type="match status" value="1"/>
</dbReference>
<feature type="domain" description="Zinc finger-XS" evidence="7">
    <location>
        <begin position="51"/>
        <end position="92"/>
    </location>
</feature>
<evidence type="ECO:0000313" key="9">
    <source>
        <dbReference type="Proteomes" id="UP000036987"/>
    </source>
</evidence>
<dbReference type="Pfam" id="PF03470">
    <property type="entry name" value="zf-XS"/>
    <property type="match status" value="1"/>
</dbReference>
<evidence type="ECO:0000259" key="5">
    <source>
        <dbReference type="Pfam" id="PF03468"/>
    </source>
</evidence>
<evidence type="ECO:0000259" key="7">
    <source>
        <dbReference type="Pfam" id="PF03470"/>
    </source>
</evidence>
<dbReference type="PANTHER" id="PTHR21596">
    <property type="entry name" value="RIBONUCLEASE P SUBUNIT P38"/>
    <property type="match status" value="1"/>
</dbReference>
<evidence type="ECO:0000256" key="3">
    <source>
        <dbReference type="SAM" id="Coils"/>
    </source>
</evidence>
<dbReference type="Pfam" id="PF03468">
    <property type="entry name" value="XS"/>
    <property type="match status" value="1"/>
</dbReference>
<dbReference type="InterPro" id="IPR045177">
    <property type="entry name" value="FDM1-5/IDN2"/>
</dbReference>
<dbReference type="InterPro" id="IPR005381">
    <property type="entry name" value="Znf-XS_domain"/>
</dbReference>
<name>A0A0K9NR42_ZOSMR</name>
<keyword evidence="2" id="KW-0943">RNA-mediated gene silencing</keyword>
<dbReference type="InterPro" id="IPR038588">
    <property type="entry name" value="XS_domain_sf"/>
</dbReference>
<dbReference type="GO" id="GO:0080188">
    <property type="term" value="P:gene silencing by siRNA-directed DNA methylation"/>
    <property type="evidence" value="ECO:0007669"/>
    <property type="project" value="InterPro"/>
</dbReference>
<feature type="domain" description="XS" evidence="5">
    <location>
        <begin position="128"/>
        <end position="239"/>
    </location>
</feature>
<comment type="caution">
    <text evidence="8">The sequence shown here is derived from an EMBL/GenBank/DDBJ whole genome shotgun (WGS) entry which is preliminary data.</text>
</comment>
<feature type="region of interest" description="Disordered" evidence="4">
    <location>
        <begin position="1"/>
        <end position="28"/>
    </location>
</feature>
<dbReference type="Pfam" id="PF03469">
    <property type="entry name" value="XH"/>
    <property type="match status" value="1"/>
</dbReference>
<organism evidence="8 9">
    <name type="scientific">Zostera marina</name>
    <name type="common">Eelgrass</name>
    <dbReference type="NCBI Taxonomy" id="29655"/>
    <lineage>
        <taxon>Eukaryota</taxon>
        <taxon>Viridiplantae</taxon>
        <taxon>Streptophyta</taxon>
        <taxon>Embryophyta</taxon>
        <taxon>Tracheophyta</taxon>
        <taxon>Spermatophyta</taxon>
        <taxon>Magnoliopsida</taxon>
        <taxon>Liliopsida</taxon>
        <taxon>Zosteraceae</taxon>
        <taxon>Zostera</taxon>
    </lineage>
</organism>
<feature type="coiled-coil region" evidence="3">
    <location>
        <begin position="409"/>
        <end position="436"/>
    </location>
</feature>
<evidence type="ECO:0000259" key="6">
    <source>
        <dbReference type="Pfam" id="PF03469"/>
    </source>
</evidence>
<reference evidence="9" key="1">
    <citation type="journal article" date="2016" name="Nature">
        <title>The genome of the seagrass Zostera marina reveals angiosperm adaptation to the sea.</title>
        <authorList>
            <person name="Olsen J.L."/>
            <person name="Rouze P."/>
            <person name="Verhelst B."/>
            <person name="Lin Y.-C."/>
            <person name="Bayer T."/>
            <person name="Collen J."/>
            <person name="Dattolo E."/>
            <person name="De Paoli E."/>
            <person name="Dittami S."/>
            <person name="Maumus F."/>
            <person name="Michel G."/>
            <person name="Kersting A."/>
            <person name="Lauritano C."/>
            <person name="Lohaus R."/>
            <person name="Toepel M."/>
            <person name="Tonon T."/>
            <person name="Vanneste K."/>
            <person name="Amirebrahimi M."/>
            <person name="Brakel J."/>
            <person name="Bostroem C."/>
            <person name="Chovatia M."/>
            <person name="Grimwood J."/>
            <person name="Jenkins J.W."/>
            <person name="Jueterbock A."/>
            <person name="Mraz A."/>
            <person name="Stam W.T."/>
            <person name="Tice H."/>
            <person name="Bornberg-Bauer E."/>
            <person name="Green P.J."/>
            <person name="Pearson G.A."/>
            <person name="Procaccini G."/>
            <person name="Duarte C.M."/>
            <person name="Schmutz J."/>
            <person name="Reusch T.B.H."/>
            <person name="Van de Peer Y."/>
        </authorList>
    </citation>
    <scope>NUCLEOTIDE SEQUENCE [LARGE SCALE GENOMIC DNA]</scope>
    <source>
        <strain evidence="9">cv. Finnish</strain>
    </source>
</reference>